<dbReference type="Proteomes" id="UP000235371">
    <property type="component" value="Unassembled WGS sequence"/>
</dbReference>
<evidence type="ECO:0000313" key="4">
    <source>
        <dbReference type="EMBL" id="PMD51087.1"/>
    </source>
</evidence>
<comment type="similarity">
    <text evidence="3">Belongs to the heat shock protein 70 family.</text>
</comment>
<keyword evidence="2 3" id="KW-0067">ATP-binding</keyword>
<evidence type="ECO:0000313" key="5">
    <source>
        <dbReference type="Proteomes" id="UP000235371"/>
    </source>
</evidence>
<evidence type="ECO:0000256" key="3">
    <source>
        <dbReference type="RuleBase" id="RU003322"/>
    </source>
</evidence>
<dbReference type="SUPFAM" id="SSF53067">
    <property type="entry name" value="Actin-like ATPase domain"/>
    <property type="match status" value="2"/>
</dbReference>
<dbReference type="InterPro" id="IPR013126">
    <property type="entry name" value="Hsp_70_fam"/>
</dbReference>
<gene>
    <name evidence="4" type="ORF">K444DRAFT_573525</name>
</gene>
<evidence type="ECO:0000256" key="1">
    <source>
        <dbReference type="ARBA" id="ARBA00022741"/>
    </source>
</evidence>
<dbReference type="SUPFAM" id="SSF100920">
    <property type="entry name" value="Heat shock protein 70kD (HSP70), peptide-binding domain"/>
    <property type="match status" value="1"/>
</dbReference>
<keyword evidence="1 3" id="KW-0547">Nucleotide-binding</keyword>
<dbReference type="PANTHER" id="PTHR19375">
    <property type="entry name" value="HEAT SHOCK PROTEIN 70KDA"/>
    <property type="match status" value="1"/>
</dbReference>
<dbReference type="STRING" id="1095630.A0A2J6SK00"/>
<reference evidence="4 5" key="1">
    <citation type="submission" date="2016-04" db="EMBL/GenBank/DDBJ databases">
        <title>A degradative enzymes factory behind the ericoid mycorrhizal symbiosis.</title>
        <authorList>
            <consortium name="DOE Joint Genome Institute"/>
            <person name="Martino E."/>
            <person name="Morin E."/>
            <person name="Grelet G."/>
            <person name="Kuo A."/>
            <person name="Kohler A."/>
            <person name="Daghino S."/>
            <person name="Barry K."/>
            <person name="Choi C."/>
            <person name="Cichocki N."/>
            <person name="Clum A."/>
            <person name="Copeland A."/>
            <person name="Hainaut M."/>
            <person name="Haridas S."/>
            <person name="Labutti K."/>
            <person name="Lindquist E."/>
            <person name="Lipzen A."/>
            <person name="Khouja H.-R."/>
            <person name="Murat C."/>
            <person name="Ohm R."/>
            <person name="Olson A."/>
            <person name="Spatafora J."/>
            <person name="Veneault-Fourrey C."/>
            <person name="Henrissat B."/>
            <person name="Grigoriev I."/>
            <person name="Martin F."/>
            <person name="Perotto S."/>
        </authorList>
    </citation>
    <scope>NUCLEOTIDE SEQUENCE [LARGE SCALE GENOMIC DNA]</scope>
    <source>
        <strain evidence="4 5">E</strain>
    </source>
</reference>
<dbReference type="InParanoid" id="A0A2J6SK00"/>
<dbReference type="InterPro" id="IPR043129">
    <property type="entry name" value="ATPase_NBD"/>
</dbReference>
<accession>A0A2J6SK00</accession>
<dbReference type="AlphaFoldDB" id="A0A2J6SK00"/>
<dbReference type="PRINTS" id="PR00301">
    <property type="entry name" value="HEATSHOCK70"/>
</dbReference>
<name>A0A2J6SK00_9HELO</name>
<dbReference type="RefSeq" id="XP_024727991.1">
    <property type="nucleotide sequence ID" value="XM_024877407.1"/>
</dbReference>
<sequence>MSASRVLKLLSALGFAGALLFAVIFQHLMRLQPDAGPQNQVVAIEFGRSYSRVSAFRNNSFEIITDHQNRSKIPSYVGFTEFGVPLTGFEAKAQAGSNPGNTIYDLSLILGLSCSDPSLQSIIKELRYDVVSHDNHTSVKLHINGTAQYFTPAEILSHHLTHLRNIASAQLNQTVSSAVISVPSYFADPQQQIVLTAAGLAGLEVKRFISEETAAGIAHHIDTMIARHGRREDNFLICNLGEQESSIAVVSVLNGVLETIGLQTDSTLGETHLKDEHLRHVTTPDRIQVLVKQVLEDAKIGEKDVKAIVLTGDPSKTGIVQPILEGLLRGRKILQAKEFASDEAVVYGAALQAHSVSDDYDGVFPSLVDVTFLSLGIETQGGGFEKVIQRGTAIPTVKMRVITTMMDEQEKVVIIVLEGERLVASKSRVLGRLELNGLPKRGKREVEIEVMFEVDFYGVLTVVELERESEKKAKAVVMLDSDRFNAEGIDSIVTEAQGSTEEDEAILRDLLKRTDLGGDEKYGVVVK</sequence>
<dbReference type="OrthoDB" id="3434456at2759"/>
<dbReference type="GeneID" id="36585484"/>
<dbReference type="Gene3D" id="2.60.34.10">
    <property type="entry name" value="Substrate Binding Domain Of DNAk, Chain A, domain 1"/>
    <property type="match status" value="1"/>
</dbReference>
<organism evidence="4 5">
    <name type="scientific">Hyaloscypha bicolor E</name>
    <dbReference type="NCBI Taxonomy" id="1095630"/>
    <lineage>
        <taxon>Eukaryota</taxon>
        <taxon>Fungi</taxon>
        <taxon>Dikarya</taxon>
        <taxon>Ascomycota</taxon>
        <taxon>Pezizomycotina</taxon>
        <taxon>Leotiomycetes</taxon>
        <taxon>Helotiales</taxon>
        <taxon>Hyaloscyphaceae</taxon>
        <taxon>Hyaloscypha</taxon>
        <taxon>Hyaloscypha bicolor</taxon>
    </lineage>
</organism>
<dbReference type="InterPro" id="IPR029047">
    <property type="entry name" value="HSP70_peptide-bd_sf"/>
</dbReference>
<keyword evidence="5" id="KW-1185">Reference proteome</keyword>
<dbReference type="EMBL" id="KZ613912">
    <property type="protein sequence ID" value="PMD51087.1"/>
    <property type="molecule type" value="Genomic_DNA"/>
</dbReference>
<protein>
    <submittedName>
        <fullName evidence="4">Actin-like ATPase domain-containing protein</fullName>
    </submittedName>
</protein>
<evidence type="ECO:0000256" key="2">
    <source>
        <dbReference type="ARBA" id="ARBA00022840"/>
    </source>
</evidence>
<dbReference type="Gene3D" id="3.30.30.30">
    <property type="match status" value="1"/>
</dbReference>
<dbReference type="Pfam" id="PF00012">
    <property type="entry name" value="HSP70"/>
    <property type="match status" value="2"/>
</dbReference>
<proteinExistence type="inferred from homology"/>
<dbReference type="Gene3D" id="3.30.420.40">
    <property type="match status" value="4"/>
</dbReference>
<dbReference type="GO" id="GO:0140662">
    <property type="term" value="F:ATP-dependent protein folding chaperone"/>
    <property type="evidence" value="ECO:0007669"/>
    <property type="project" value="InterPro"/>
</dbReference>
<dbReference type="GO" id="GO:0005524">
    <property type="term" value="F:ATP binding"/>
    <property type="evidence" value="ECO:0007669"/>
    <property type="project" value="UniProtKB-KW"/>
</dbReference>